<gene>
    <name evidence="1" type="ORF">BCR33DRAFT_717914</name>
</gene>
<keyword evidence="2" id="KW-1185">Reference proteome</keyword>
<dbReference type="Proteomes" id="UP000193642">
    <property type="component" value="Unassembled WGS sequence"/>
</dbReference>
<comment type="caution">
    <text evidence="1">The sequence shown here is derived from an EMBL/GenBank/DDBJ whole genome shotgun (WGS) entry which is preliminary data.</text>
</comment>
<accession>A0A1Y2C6R4</accession>
<sequence length="243" mass="26731">MALYRCTKPLVRNGIEATAPGLLFFIEPYPLWPTVLRVSTASLPRGTAIRASGVEGIVLVEFSDANVISDIAYTVEEPTPTSTYFSDLQYYNNICDAFAFHIGAIETLDRPNRHSLLAGNNDSLYSEDDALALKLIRRSVFGVSGHKSLPISDADSIHPVCLALFFDAASSAILSLDDSSQECINKQELLESSSDPKDVAEFDFLEDELADFVRAVQSILRSILTVFPNAYALMPLVPTHYFD</sequence>
<dbReference type="AlphaFoldDB" id="A0A1Y2C6R4"/>
<organism evidence="1 2">
    <name type="scientific">Rhizoclosmatium globosum</name>
    <dbReference type="NCBI Taxonomy" id="329046"/>
    <lineage>
        <taxon>Eukaryota</taxon>
        <taxon>Fungi</taxon>
        <taxon>Fungi incertae sedis</taxon>
        <taxon>Chytridiomycota</taxon>
        <taxon>Chytridiomycota incertae sedis</taxon>
        <taxon>Chytridiomycetes</taxon>
        <taxon>Chytridiales</taxon>
        <taxon>Chytriomycetaceae</taxon>
        <taxon>Rhizoclosmatium</taxon>
    </lineage>
</organism>
<name>A0A1Y2C6R4_9FUNG</name>
<dbReference type="EMBL" id="MCGO01000027">
    <property type="protein sequence ID" value="ORY42723.1"/>
    <property type="molecule type" value="Genomic_DNA"/>
</dbReference>
<evidence type="ECO:0000313" key="1">
    <source>
        <dbReference type="EMBL" id="ORY42723.1"/>
    </source>
</evidence>
<protein>
    <submittedName>
        <fullName evidence="1">Uncharacterized protein</fullName>
    </submittedName>
</protein>
<reference evidence="1 2" key="1">
    <citation type="submission" date="2016-07" db="EMBL/GenBank/DDBJ databases">
        <title>Pervasive Adenine N6-methylation of Active Genes in Fungi.</title>
        <authorList>
            <consortium name="DOE Joint Genome Institute"/>
            <person name="Mondo S.J."/>
            <person name="Dannebaum R.O."/>
            <person name="Kuo R.C."/>
            <person name="Labutti K."/>
            <person name="Haridas S."/>
            <person name="Kuo A."/>
            <person name="Salamov A."/>
            <person name="Ahrendt S.R."/>
            <person name="Lipzen A."/>
            <person name="Sullivan W."/>
            <person name="Andreopoulos W.B."/>
            <person name="Clum A."/>
            <person name="Lindquist E."/>
            <person name="Daum C."/>
            <person name="Ramamoorthy G.K."/>
            <person name="Gryganskyi A."/>
            <person name="Culley D."/>
            <person name="Magnuson J.K."/>
            <person name="James T.Y."/>
            <person name="O'Malley M.A."/>
            <person name="Stajich J.E."/>
            <person name="Spatafora J.W."/>
            <person name="Visel A."/>
            <person name="Grigoriev I.V."/>
        </authorList>
    </citation>
    <scope>NUCLEOTIDE SEQUENCE [LARGE SCALE GENOMIC DNA]</scope>
    <source>
        <strain evidence="1 2">JEL800</strain>
    </source>
</reference>
<proteinExistence type="predicted"/>
<dbReference type="OrthoDB" id="10625180at2759"/>
<evidence type="ECO:0000313" key="2">
    <source>
        <dbReference type="Proteomes" id="UP000193642"/>
    </source>
</evidence>